<name>A0ABU0RFY5_9ACTN</name>
<evidence type="ECO:0000313" key="1">
    <source>
        <dbReference type="EMBL" id="MDQ0930865.1"/>
    </source>
</evidence>
<accession>A0ABU0RFY5</accession>
<evidence type="ECO:0000313" key="2">
    <source>
        <dbReference type="Proteomes" id="UP001223072"/>
    </source>
</evidence>
<sequence length="72" mass="7998">MPVSSRLTIPWTRDQIRRAAAATRGVMSGRTWERAHRRSYPSRVRSVLVVPDSVVLAESSGRTNLGKIILAP</sequence>
<dbReference type="EMBL" id="JAUSZS010000002">
    <property type="protein sequence ID" value="MDQ0930865.1"/>
    <property type="molecule type" value="Genomic_DNA"/>
</dbReference>
<proteinExistence type="predicted"/>
<protein>
    <submittedName>
        <fullName evidence="1">Uncharacterized protein</fullName>
    </submittedName>
</protein>
<organism evidence="1 2">
    <name type="scientific">Streptomyces turgidiscabies</name>
    <dbReference type="NCBI Taxonomy" id="85558"/>
    <lineage>
        <taxon>Bacteria</taxon>
        <taxon>Bacillati</taxon>
        <taxon>Actinomycetota</taxon>
        <taxon>Actinomycetes</taxon>
        <taxon>Kitasatosporales</taxon>
        <taxon>Streptomycetaceae</taxon>
        <taxon>Streptomyces</taxon>
    </lineage>
</organism>
<keyword evidence="2" id="KW-1185">Reference proteome</keyword>
<gene>
    <name evidence="1" type="ORF">QFZ49_000772</name>
</gene>
<comment type="caution">
    <text evidence="1">The sequence shown here is derived from an EMBL/GenBank/DDBJ whole genome shotgun (WGS) entry which is preliminary data.</text>
</comment>
<reference evidence="1 2" key="1">
    <citation type="submission" date="2023-07" db="EMBL/GenBank/DDBJ databases">
        <title>Comparative genomics of wheat-associated soil bacteria to identify genetic determinants of phenazine resistance.</title>
        <authorList>
            <person name="Mouncey N."/>
        </authorList>
    </citation>
    <scope>NUCLEOTIDE SEQUENCE [LARGE SCALE GENOMIC DNA]</scope>
    <source>
        <strain evidence="1 2">W2I16</strain>
    </source>
</reference>
<dbReference type="Proteomes" id="UP001223072">
    <property type="component" value="Unassembled WGS sequence"/>
</dbReference>